<evidence type="ECO:0000313" key="2">
    <source>
        <dbReference type="EMBL" id="KAH3716074.1"/>
    </source>
</evidence>
<sequence length="63" mass="6806">MTVIDDSGEPLTAPELQAQFQRVRDQCDREPEGPGIGALTGDNRTSWAQVINDEITIGPLEPG</sequence>
<dbReference type="AlphaFoldDB" id="A0A9D4HFV6"/>
<dbReference type="Pfam" id="PF00755">
    <property type="entry name" value="Carn_acyltransf"/>
    <property type="match status" value="1"/>
</dbReference>
<evidence type="ECO:0000313" key="3">
    <source>
        <dbReference type="Proteomes" id="UP000828390"/>
    </source>
</evidence>
<accession>A0A9D4HFV6</accession>
<gene>
    <name evidence="2" type="ORF">DPMN_058790</name>
</gene>
<dbReference type="Gene3D" id="3.30.559.70">
    <property type="entry name" value="Choline/Carnitine o-acyltransferase, domain 2"/>
    <property type="match status" value="1"/>
</dbReference>
<evidence type="ECO:0000259" key="1">
    <source>
        <dbReference type="Pfam" id="PF00755"/>
    </source>
</evidence>
<feature type="domain" description="Choline/carnitine acyltransferase" evidence="1">
    <location>
        <begin position="2"/>
        <end position="52"/>
    </location>
</feature>
<keyword evidence="3" id="KW-1185">Reference proteome</keyword>
<proteinExistence type="predicted"/>
<dbReference type="SUPFAM" id="SSF52777">
    <property type="entry name" value="CoA-dependent acyltransferases"/>
    <property type="match status" value="1"/>
</dbReference>
<reference evidence="2" key="2">
    <citation type="submission" date="2020-11" db="EMBL/GenBank/DDBJ databases">
        <authorList>
            <person name="McCartney M.A."/>
            <person name="Auch B."/>
            <person name="Kono T."/>
            <person name="Mallez S."/>
            <person name="Becker A."/>
            <person name="Gohl D.M."/>
            <person name="Silverstein K.A.T."/>
            <person name="Koren S."/>
            <person name="Bechman K.B."/>
            <person name="Herman A."/>
            <person name="Abrahante J.E."/>
            <person name="Garbe J."/>
        </authorList>
    </citation>
    <scope>NUCLEOTIDE SEQUENCE</scope>
    <source>
        <strain evidence="2">Duluth1</strain>
        <tissue evidence="2">Whole animal</tissue>
    </source>
</reference>
<organism evidence="2 3">
    <name type="scientific">Dreissena polymorpha</name>
    <name type="common">Zebra mussel</name>
    <name type="synonym">Mytilus polymorpha</name>
    <dbReference type="NCBI Taxonomy" id="45954"/>
    <lineage>
        <taxon>Eukaryota</taxon>
        <taxon>Metazoa</taxon>
        <taxon>Spiralia</taxon>
        <taxon>Lophotrochozoa</taxon>
        <taxon>Mollusca</taxon>
        <taxon>Bivalvia</taxon>
        <taxon>Autobranchia</taxon>
        <taxon>Heteroconchia</taxon>
        <taxon>Euheterodonta</taxon>
        <taxon>Imparidentia</taxon>
        <taxon>Neoheterodontei</taxon>
        <taxon>Myida</taxon>
        <taxon>Dreissenoidea</taxon>
        <taxon>Dreissenidae</taxon>
        <taxon>Dreissena</taxon>
    </lineage>
</organism>
<comment type="caution">
    <text evidence="2">The sequence shown here is derived from an EMBL/GenBank/DDBJ whole genome shotgun (WGS) entry which is preliminary data.</text>
</comment>
<dbReference type="InterPro" id="IPR039551">
    <property type="entry name" value="Cho/carn_acyl_trans"/>
</dbReference>
<reference evidence="2" key="1">
    <citation type="journal article" date="2019" name="bioRxiv">
        <title>The Genome of the Zebra Mussel, Dreissena polymorpha: A Resource for Invasive Species Research.</title>
        <authorList>
            <person name="McCartney M.A."/>
            <person name="Auch B."/>
            <person name="Kono T."/>
            <person name="Mallez S."/>
            <person name="Zhang Y."/>
            <person name="Obille A."/>
            <person name="Becker A."/>
            <person name="Abrahante J.E."/>
            <person name="Garbe J."/>
            <person name="Badalamenti J.P."/>
            <person name="Herman A."/>
            <person name="Mangelson H."/>
            <person name="Liachko I."/>
            <person name="Sullivan S."/>
            <person name="Sone E.D."/>
            <person name="Koren S."/>
            <person name="Silverstein K.A.T."/>
            <person name="Beckman K.B."/>
            <person name="Gohl D.M."/>
        </authorList>
    </citation>
    <scope>NUCLEOTIDE SEQUENCE</scope>
    <source>
        <strain evidence="2">Duluth1</strain>
        <tissue evidence="2">Whole animal</tissue>
    </source>
</reference>
<name>A0A9D4HFV6_DREPO</name>
<protein>
    <recommendedName>
        <fullName evidence="1">Choline/carnitine acyltransferase domain-containing protein</fullName>
    </recommendedName>
</protein>
<dbReference type="EMBL" id="JAIWYP010000013">
    <property type="protein sequence ID" value="KAH3716074.1"/>
    <property type="molecule type" value="Genomic_DNA"/>
</dbReference>
<dbReference type="InterPro" id="IPR042231">
    <property type="entry name" value="Cho/carn_acyl_trans_2"/>
</dbReference>
<dbReference type="Proteomes" id="UP000828390">
    <property type="component" value="Unassembled WGS sequence"/>
</dbReference>